<feature type="compositionally biased region" description="Pro residues" evidence="1">
    <location>
        <begin position="432"/>
        <end position="451"/>
    </location>
</feature>
<dbReference type="InterPro" id="IPR036956">
    <property type="entry name" value="Impact_N_sf"/>
</dbReference>
<feature type="region of interest" description="Disordered" evidence="1">
    <location>
        <begin position="251"/>
        <end position="289"/>
    </location>
</feature>
<dbReference type="Proteomes" id="UP001209570">
    <property type="component" value="Unassembled WGS sequence"/>
</dbReference>
<keyword evidence="3" id="KW-1185">Reference proteome</keyword>
<accession>A0AAD5QDS9</accession>
<feature type="region of interest" description="Disordered" evidence="1">
    <location>
        <begin position="85"/>
        <end position="105"/>
    </location>
</feature>
<evidence type="ECO:0000256" key="1">
    <source>
        <dbReference type="SAM" id="MobiDB-lite"/>
    </source>
</evidence>
<name>A0AAD5QDS9_PYTIN</name>
<protein>
    <recommendedName>
        <fullName evidence="4">Impact N-terminal domain-containing protein</fullName>
    </recommendedName>
</protein>
<dbReference type="AlphaFoldDB" id="A0AAD5QDS9"/>
<evidence type="ECO:0000313" key="3">
    <source>
        <dbReference type="Proteomes" id="UP001209570"/>
    </source>
</evidence>
<evidence type="ECO:0008006" key="4">
    <source>
        <dbReference type="Google" id="ProtNLM"/>
    </source>
</evidence>
<comment type="caution">
    <text evidence="2">The sequence shown here is derived from an EMBL/GenBank/DDBJ whole genome shotgun (WGS) entry which is preliminary data.</text>
</comment>
<sequence length="506" mass="56382">MQLPLGDGACVTLGPQLMLRKNVFQGLVLQLRDVSLAPELLVRVRSLPRVRRFHRFPHALRVRRDAALHPSAIVPRLEDASEAAKRSKLYRGSDDPGLDEDWEDDDERGVGDRLLHLLQRWQVENVLLLVARRDDSLSGRLIGHELFKLVLEAAKLALEQYYAANVKPTDAARLELFEATNGARVIETPRIEDTSASASTSVPRPRASVCLLSTETVASWPANHEPTSDGAGRKVTKRGRINHFLHGRSVSTSAPKAAASSPSLSAAVAQSSPEQQREPSENESNQEDVVEDALDWLGVTREEWLRLRAVRMPIRELHYLLMCLVVLVDKPLEMRPTPAFTPQSEESFTPPSYSWTRCRDVLQRIGSWRDKLRVLRGASLTRSQATALRAILQDPTLDEEAFRRVGTASVKLFRWVQRLLDEYDEHQLGIPPDDPAPLPQAHPTPVPPAQQPPGKSRPSFALSSPSRRSTQDAESALARELNALLTAGATSSQQLKIVDRGRLMQK</sequence>
<proteinExistence type="predicted"/>
<organism evidence="2 3">
    <name type="scientific">Pythium insidiosum</name>
    <name type="common">Pythiosis disease agent</name>
    <dbReference type="NCBI Taxonomy" id="114742"/>
    <lineage>
        <taxon>Eukaryota</taxon>
        <taxon>Sar</taxon>
        <taxon>Stramenopiles</taxon>
        <taxon>Oomycota</taxon>
        <taxon>Peronosporomycetes</taxon>
        <taxon>Pythiales</taxon>
        <taxon>Pythiaceae</taxon>
        <taxon>Pythium</taxon>
    </lineage>
</organism>
<gene>
    <name evidence="2" type="ORF">P43SY_008029</name>
</gene>
<dbReference type="EMBL" id="JAKCXM010000023">
    <property type="protein sequence ID" value="KAJ0407254.1"/>
    <property type="molecule type" value="Genomic_DNA"/>
</dbReference>
<evidence type="ECO:0000313" key="2">
    <source>
        <dbReference type="EMBL" id="KAJ0407254.1"/>
    </source>
</evidence>
<reference evidence="2" key="1">
    <citation type="submission" date="2021-12" db="EMBL/GenBank/DDBJ databases">
        <title>Prjna785345.</title>
        <authorList>
            <person name="Rujirawat T."/>
            <person name="Krajaejun T."/>
        </authorList>
    </citation>
    <scope>NUCLEOTIDE SEQUENCE</scope>
    <source>
        <strain evidence="2">Pi057C3</strain>
    </source>
</reference>
<feature type="region of interest" description="Disordered" evidence="1">
    <location>
        <begin position="426"/>
        <end position="475"/>
    </location>
</feature>
<feature type="compositionally biased region" description="Acidic residues" evidence="1">
    <location>
        <begin position="96"/>
        <end position="105"/>
    </location>
</feature>
<feature type="compositionally biased region" description="Low complexity" evidence="1">
    <location>
        <begin position="251"/>
        <end position="273"/>
    </location>
</feature>
<dbReference type="Gene3D" id="3.30.230.30">
    <property type="entry name" value="Impact, N-terminal domain"/>
    <property type="match status" value="1"/>
</dbReference>